<reference evidence="2 3" key="1">
    <citation type="submission" date="2024-04" db="EMBL/GenBank/DDBJ databases">
        <title>Tritrichomonas musculus Genome.</title>
        <authorList>
            <person name="Alves-Ferreira E."/>
            <person name="Grigg M."/>
            <person name="Lorenzi H."/>
            <person name="Galac M."/>
        </authorList>
    </citation>
    <scope>NUCLEOTIDE SEQUENCE [LARGE SCALE GENOMIC DNA]</scope>
    <source>
        <strain evidence="2 3">EAF2021</strain>
    </source>
</reference>
<organism evidence="2 3">
    <name type="scientific">Tritrichomonas musculus</name>
    <dbReference type="NCBI Taxonomy" id="1915356"/>
    <lineage>
        <taxon>Eukaryota</taxon>
        <taxon>Metamonada</taxon>
        <taxon>Parabasalia</taxon>
        <taxon>Tritrichomonadida</taxon>
        <taxon>Tritrichomonadidae</taxon>
        <taxon>Tritrichomonas</taxon>
    </lineage>
</organism>
<keyword evidence="3" id="KW-1185">Reference proteome</keyword>
<name>A0ABR2KIP3_9EUKA</name>
<proteinExistence type="predicted"/>
<feature type="transmembrane region" description="Helical" evidence="1">
    <location>
        <begin position="12"/>
        <end position="35"/>
    </location>
</feature>
<keyword evidence="1" id="KW-0472">Membrane</keyword>
<dbReference type="InterPro" id="IPR036380">
    <property type="entry name" value="Isochorismatase-like_sf"/>
</dbReference>
<comment type="caution">
    <text evidence="2">The sequence shown here is derived from an EMBL/GenBank/DDBJ whole genome shotgun (WGS) entry which is preliminary data.</text>
</comment>
<keyword evidence="1" id="KW-1133">Transmembrane helix</keyword>
<evidence type="ECO:0000313" key="2">
    <source>
        <dbReference type="EMBL" id="KAK8891014.1"/>
    </source>
</evidence>
<evidence type="ECO:0000313" key="3">
    <source>
        <dbReference type="Proteomes" id="UP001470230"/>
    </source>
</evidence>
<keyword evidence="1" id="KW-0812">Transmembrane</keyword>
<sequence>MRKKNEYSPHFILVFKIIPFAAVFIWVIYLSYAFYTTQLSPNNQNVIHPDHSADLDTLIIKTRHINSSGIFYSKKLINLSETVVYVDMWRSHWCTYYNDREFYFTPRINEILQMFRQISVPVVQISMSVDAFNGNSIQRKEGKKIVEKGSLDILEKYNAQAARYHKDYIPGFIDTCVYKDQERFGKYRDNRFSKVIAVAEDDYFVQNFKESAMSFVGLGAKHVIVLGQHTNMCLMAVFLYCREVNLDLIIVRDLVDACWLFEYQKNHVRNHTAGNVAVNDYFDTVFGSSVVSYDLIRSIKRCKKPRKKPIYNMFTNVAHMFKYL</sequence>
<protein>
    <recommendedName>
        <fullName evidence="4">Isochorismatase-like domain-containing protein</fullName>
    </recommendedName>
</protein>
<evidence type="ECO:0008006" key="4">
    <source>
        <dbReference type="Google" id="ProtNLM"/>
    </source>
</evidence>
<evidence type="ECO:0000256" key="1">
    <source>
        <dbReference type="SAM" id="Phobius"/>
    </source>
</evidence>
<gene>
    <name evidence="2" type="ORF">M9Y10_028217</name>
</gene>
<dbReference type="Gene3D" id="3.40.50.850">
    <property type="entry name" value="Isochorismatase-like"/>
    <property type="match status" value="1"/>
</dbReference>
<accession>A0ABR2KIP3</accession>
<dbReference type="Proteomes" id="UP001470230">
    <property type="component" value="Unassembled WGS sequence"/>
</dbReference>
<dbReference type="EMBL" id="JAPFFF010000004">
    <property type="protein sequence ID" value="KAK8891014.1"/>
    <property type="molecule type" value="Genomic_DNA"/>
</dbReference>